<keyword evidence="5" id="KW-0732">Signal</keyword>
<keyword evidence="10 14" id="KW-0472">Membrane</keyword>
<evidence type="ECO:0000313" key="15">
    <source>
        <dbReference type="EMBL" id="AFK83949.1"/>
    </source>
</evidence>
<keyword evidence="13 14" id="KW-1160">Virus entry into host cell</keyword>
<dbReference type="GO" id="GO:0019031">
    <property type="term" value="C:viral envelope"/>
    <property type="evidence" value="ECO:0007669"/>
    <property type="project" value="UniProtKB-UniRule"/>
</dbReference>
<reference evidence="15 16" key="1">
    <citation type="journal article" date="2012" name="J. Virol.">
        <title>A Novel Bat Herpesvirus Encodes Homologues of Major Histocompatibility Complex Classes I and II, C-Type Lectin, and a Unique Family of Immune-Related Genes.</title>
        <authorList>
            <person name="Zhang H."/>
            <person name="Todd S."/>
            <person name="Tachedjian M."/>
            <person name="Barr J.A."/>
            <person name="Luo M."/>
            <person name="Yu M."/>
            <person name="Marsh G.A."/>
            <person name="Crameri G."/>
            <person name="Wang L.F."/>
        </authorList>
    </citation>
    <scope>NUCLEOTIDE SEQUENCE [LARGE SCALE GENOMIC DNA]</scope>
    <source>
        <strain evidence="15">B7D8</strain>
    </source>
</reference>
<keyword evidence="16" id="KW-1185">Reference proteome</keyword>
<name>I3VQA5_9BETA</name>
<dbReference type="GO" id="GO:0044177">
    <property type="term" value="C:host cell Golgi apparatus"/>
    <property type="evidence" value="ECO:0007669"/>
    <property type="project" value="UniProtKB-SubCell"/>
</dbReference>
<sequence length="239" mass="27607">MRMLLYLLVLTWKPSPVIGYTATGCASAVKRCQFINDSNIIRTEGVGETIIKNDRIFSQLIRYTPERRHIQTPIEVNEDFLSSLELLYNNDNQLRVLLSLMRSDFPHPWIKLMRGYGSCADYSIIFTCVNDVCQEHDLSKLQYASSIFTEDVIGFELKHNPFSLTVLLAVRNKSTKTNKVITIPASNIGLFNALFNSVKYFFIIHNMRDAPLLRKFTEYFLALDKPYRERPIANLLIRS</sequence>
<evidence type="ECO:0000256" key="13">
    <source>
        <dbReference type="ARBA" id="ARBA00023296"/>
    </source>
</evidence>
<dbReference type="GO" id="GO:0019064">
    <property type="term" value="P:fusion of virus membrane with host plasma membrane"/>
    <property type="evidence" value="ECO:0007669"/>
    <property type="project" value="UniProtKB-UniRule"/>
</dbReference>
<dbReference type="PROSITE" id="PS51257">
    <property type="entry name" value="PROKAR_LIPOPROTEIN"/>
    <property type="match status" value="1"/>
</dbReference>
<keyword evidence="6 14" id="KW-1040">Host Golgi apparatus</keyword>
<keyword evidence="2 14" id="KW-1032">Host cell membrane</keyword>
<comment type="subcellular location">
    <subcellularLocation>
        <location evidence="14">Virion membrane</location>
        <topology evidence="14">Peripheral membrane protein</topology>
        <orientation evidence="14">Extracellular side</orientation>
    </subcellularLocation>
    <subcellularLocation>
        <location evidence="14">Host cell membrane</location>
        <topology evidence="14">Peripheral membrane protein</topology>
        <orientation evidence="14">Extracellular side</orientation>
    </subcellularLocation>
    <subcellularLocation>
        <location evidence="14">Host Golgi apparatus</location>
        <location evidence="14">Host trans-Golgi network</location>
    </subcellularLocation>
    <text evidence="14">gL associates with the extravirion surface through its binding to gH. During virion morphogenesis, this protein probably accumulates in the host trans-Golgi where secondary envelopment occurs.</text>
</comment>
<keyword evidence="7 14" id="KW-0946">Virion</keyword>
<evidence type="ECO:0000256" key="5">
    <source>
        <dbReference type="ARBA" id="ARBA00022729"/>
    </source>
</evidence>
<evidence type="ECO:0000256" key="10">
    <source>
        <dbReference type="ARBA" id="ARBA00023136"/>
    </source>
</evidence>
<evidence type="ECO:0000256" key="11">
    <source>
        <dbReference type="ARBA" id="ARBA00023157"/>
    </source>
</evidence>
<keyword evidence="1 14" id="KW-1168">Fusion of virus membrane with host membrane</keyword>
<dbReference type="GO" id="GO:0046718">
    <property type="term" value="P:symbiont entry into host cell"/>
    <property type="evidence" value="ECO:0007669"/>
    <property type="project" value="UniProtKB-KW"/>
</dbReference>
<dbReference type="EMBL" id="JQ805139">
    <property type="protein sequence ID" value="AFK83949.1"/>
    <property type="molecule type" value="Genomic_DNA"/>
</dbReference>
<evidence type="ECO:0000256" key="3">
    <source>
        <dbReference type="ARBA" id="ARBA00022521"/>
    </source>
</evidence>
<evidence type="ECO:0000256" key="8">
    <source>
        <dbReference type="ARBA" id="ARBA00022870"/>
    </source>
</evidence>
<evidence type="ECO:0000256" key="9">
    <source>
        <dbReference type="ARBA" id="ARBA00022879"/>
    </source>
</evidence>
<organism evidence="15 16">
    <name type="scientific">miniopterid betaherpesvirus 1</name>
    <dbReference type="NCBI Taxonomy" id="3070189"/>
    <lineage>
        <taxon>Viruses</taxon>
        <taxon>Duplodnaviria</taxon>
        <taxon>Heunggongvirae</taxon>
        <taxon>Peploviricota</taxon>
        <taxon>Herviviricetes</taxon>
        <taxon>Herpesvirales</taxon>
        <taxon>Orthoherpesviridae</taxon>
        <taxon>Betaherpesvirinae</taxon>
        <taxon>Quwivirus</taxon>
        <taxon>Quwivirus miniopteridbeta1</taxon>
    </lineage>
</organism>
<accession>I3VQA5</accession>
<keyword evidence="3 14" id="KW-1169">Fusion of virus membrane with host cell membrane</keyword>
<keyword evidence="4 14" id="KW-1162">Viral penetration into host cytoplasm</keyword>
<evidence type="ECO:0000256" key="7">
    <source>
        <dbReference type="ARBA" id="ARBA00022844"/>
    </source>
</evidence>
<dbReference type="Proteomes" id="UP000103899">
    <property type="component" value="Segment"/>
</dbReference>
<dbReference type="HAMAP" id="MF_04036">
    <property type="entry name" value="HSV_GL_betahv"/>
    <property type="match status" value="1"/>
</dbReference>
<keyword evidence="9 14" id="KW-0261">Viral envelope protein</keyword>
<keyword evidence="11" id="KW-1015">Disulfide bond</keyword>
<protein>
    <recommendedName>
        <fullName evidence="14">Envelope glycoprotein L</fullName>
        <shortName evidence="14">gL</shortName>
    </recommendedName>
</protein>
<evidence type="ECO:0000256" key="12">
    <source>
        <dbReference type="ARBA" id="ARBA00023180"/>
    </source>
</evidence>
<gene>
    <name evidence="14" type="primary">gL</name>
</gene>
<evidence type="ECO:0000256" key="6">
    <source>
        <dbReference type="ARBA" id="ARBA00022812"/>
    </source>
</evidence>
<evidence type="ECO:0000313" key="16">
    <source>
        <dbReference type="Proteomes" id="UP000103899"/>
    </source>
</evidence>
<keyword evidence="12 14" id="KW-0325">Glycoprotein</keyword>
<keyword evidence="8 14" id="KW-1043">Host membrane</keyword>
<comment type="subunit">
    <text evidence="14">Interacts with glycoprotein H (gH); this interaction is necessary for the correct processing and cell surface expression of gH.</text>
</comment>
<evidence type="ECO:0000256" key="1">
    <source>
        <dbReference type="ARBA" id="ARBA00022506"/>
    </source>
</evidence>
<comment type="function">
    <text evidence="14">The heterodimer glycoprotein H-glycoprotein L is required for the fusion of viral and plasma membranes leading to virus entry into the host cell. Acts as a functional inhibitor of gH and maintains gH in an inhibited form. Upon binding to host integrins, gL dissociates from gH leading to activation of the viral fusion glycoproteins gB and gH.</text>
</comment>
<proteinExistence type="inferred from homology"/>
<dbReference type="GO" id="GO:0020002">
    <property type="term" value="C:host cell plasma membrane"/>
    <property type="evidence" value="ECO:0007669"/>
    <property type="project" value="UniProtKB-SubCell"/>
</dbReference>
<dbReference type="PROSITE" id="PS52025">
    <property type="entry name" value="GL_BHV"/>
    <property type="match status" value="1"/>
</dbReference>
<dbReference type="Pfam" id="PF01801">
    <property type="entry name" value="Cytomega_gL"/>
    <property type="match status" value="1"/>
</dbReference>
<evidence type="ECO:0000256" key="4">
    <source>
        <dbReference type="ARBA" id="ARBA00022595"/>
    </source>
</evidence>
<dbReference type="GO" id="GO:0055036">
    <property type="term" value="C:virion membrane"/>
    <property type="evidence" value="ECO:0007669"/>
    <property type="project" value="UniProtKB-SubCell"/>
</dbReference>
<evidence type="ECO:0000256" key="2">
    <source>
        <dbReference type="ARBA" id="ARBA00022511"/>
    </source>
</evidence>
<evidence type="ECO:0000256" key="14">
    <source>
        <dbReference type="HAMAP-Rule" id="MF_04036"/>
    </source>
</evidence>
<dbReference type="InterPro" id="IPR002689">
    <property type="entry name" value="Cytomegalo_gL"/>
</dbReference>